<feature type="non-terminal residue" evidence="1">
    <location>
        <position position="116"/>
    </location>
</feature>
<protein>
    <submittedName>
        <fullName evidence="1">NAD-dependent dehydratase</fullName>
    </submittedName>
</protein>
<evidence type="ECO:0000313" key="1">
    <source>
        <dbReference type="EMBL" id="NJW55463.1"/>
    </source>
</evidence>
<dbReference type="EMBL" id="JAAVJR010001178">
    <property type="protein sequence ID" value="NJW55463.1"/>
    <property type="molecule type" value="Genomic_DNA"/>
</dbReference>
<proteinExistence type="predicted"/>
<evidence type="ECO:0000313" key="2">
    <source>
        <dbReference type="Proteomes" id="UP000703674"/>
    </source>
</evidence>
<comment type="caution">
    <text evidence="1">The sequence shown here is derived from an EMBL/GenBank/DDBJ whole genome shotgun (WGS) entry which is preliminary data.</text>
</comment>
<dbReference type="Proteomes" id="UP000703674">
    <property type="component" value="Unassembled WGS sequence"/>
</dbReference>
<name>A0ABX1D9N8_9FLAO</name>
<dbReference type="SUPFAM" id="SSF51445">
    <property type="entry name" value="(Trans)glycosidases"/>
    <property type="match status" value="1"/>
</dbReference>
<dbReference type="Gene3D" id="3.20.20.80">
    <property type="entry name" value="Glycosidases"/>
    <property type="match status" value="1"/>
</dbReference>
<dbReference type="InterPro" id="IPR017853">
    <property type="entry name" value="GH"/>
</dbReference>
<accession>A0ABX1D9N8</accession>
<gene>
    <name evidence="1" type="ORF">HC175_21340</name>
</gene>
<sequence length="116" mass="14133">REVLDKFGYYQEIWVSEVGFSTWQNDEVKQYQEFRNVLNAKTERIYWYSLKDLDPKNSTVGGFHLDEREYHFGLKKTDGTRKLLYKLLEKDGVEKIHQQHYINKQYTINEKEKYTL</sequence>
<reference evidence="1 2" key="1">
    <citation type="submission" date="2020-03" db="EMBL/GenBank/DDBJ databases">
        <title>Salinimicrobium sp. nov, isolated from SCS.</title>
        <authorList>
            <person name="Cao W.R."/>
        </authorList>
    </citation>
    <scope>NUCLEOTIDE SEQUENCE [LARGE SCALE GENOMIC DNA]</scope>
    <source>
        <strain evidence="2">J15B91</strain>
    </source>
</reference>
<organism evidence="1 2">
    <name type="scientific">Salinimicrobium oceani</name>
    <dbReference type="NCBI Taxonomy" id="2722702"/>
    <lineage>
        <taxon>Bacteria</taxon>
        <taxon>Pseudomonadati</taxon>
        <taxon>Bacteroidota</taxon>
        <taxon>Flavobacteriia</taxon>
        <taxon>Flavobacteriales</taxon>
        <taxon>Flavobacteriaceae</taxon>
        <taxon>Salinimicrobium</taxon>
    </lineage>
</organism>
<feature type="non-terminal residue" evidence="1">
    <location>
        <position position="1"/>
    </location>
</feature>
<keyword evidence="2" id="KW-1185">Reference proteome</keyword>